<evidence type="ECO:0000259" key="3">
    <source>
        <dbReference type="PROSITE" id="PS50995"/>
    </source>
</evidence>
<reference evidence="5" key="1">
    <citation type="journal article" date="2019" name="Int. J. Syst. Evol. Microbiol.">
        <title>The Global Catalogue of Microorganisms (GCM) 10K type strain sequencing project: providing services to taxonomists for standard genome sequencing and annotation.</title>
        <authorList>
            <consortium name="The Broad Institute Genomics Platform"/>
            <consortium name="The Broad Institute Genome Sequencing Center for Infectious Disease"/>
            <person name="Wu L."/>
            <person name="Ma J."/>
        </authorList>
    </citation>
    <scope>NUCLEOTIDE SEQUENCE [LARGE SCALE GENOMIC DNA]</scope>
    <source>
        <strain evidence="5">CCM 8934</strain>
    </source>
</reference>
<feature type="domain" description="HTH marR-type" evidence="3">
    <location>
        <begin position="2"/>
        <end position="140"/>
    </location>
</feature>
<sequence>MKNSLGIAIKKANNALARDSDRYAKQLGLTGMQISVINFIAGHETTQAIFQRDLEHEFNIRKATASSLVSTMVEKQLLIRVPAPNDARYKQLLLTPKAHLLATQIEAFFQASEQRIQTILGNQTALTYTSLNQISTAFTATNTPKP</sequence>
<dbReference type="SUPFAM" id="SSF46785">
    <property type="entry name" value="Winged helix' DNA-binding domain"/>
    <property type="match status" value="1"/>
</dbReference>
<proteinExistence type="predicted"/>
<dbReference type="EMBL" id="JBHSSB010000029">
    <property type="protein sequence ID" value="MFC6295566.1"/>
    <property type="molecule type" value="Genomic_DNA"/>
</dbReference>
<evidence type="ECO:0000313" key="4">
    <source>
        <dbReference type="EMBL" id="MFC6295566.1"/>
    </source>
</evidence>
<keyword evidence="1" id="KW-0805">Transcription regulation</keyword>
<dbReference type="PANTHER" id="PTHR33164:SF56">
    <property type="entry name" value="HTH-TYPE TRANSCRIPTIONAL REGULATOR MHQR"/>
    <property type="match status" value="1"/>
</dbReference>
<gene>
    <name evidence="4" type="ORF">ACFQH1_10185</name>
</gene>
<dbReference type="InterPro" id="IPR036390">
    <property type="entry name" value="WH_DNA-bd_sf"/>
</dbReference>
<keyword evidence="2" id="KW-0804">Transcription</keyword>
<dbReference type="Pfam" id="PF12802">
    <property type="entry name" value="MarR_2"/>
    <property type="match status" value="1"/>
</dbReference>
<dbReference type="PROSITE" id="PS50995">
    <property type="entry name" value="HTH_MARR_2"/>
    <property type="match status" value="1"/>
</dbReference>
<dbReference type="Proteomes" id="UP001596227">
    <property type="component" value="Unassembled WGS sequence"/>
</dbReference>
<dbReference type="InterPro" id="IPR039422">
    <property type="entry name" value="MarR/SlyA-like"/>
</dbReference>
<evidence type="ECO:0000256" key="2">
    <source>
        <dbReference type="ARBA" id="ARBA00023163"/>
    </source>
</evidence>
<accession>A0ABW1UHH8</accession>
<dbReference type="RefSeq" id="WP_137608085.1">
    <property type="nucleotide sequence ID" value="NZ_BJDH01000011.1"/>
</dbReference>
<evidence type="ECO:0000313" key="5">
    <source>
        <dbReference type="Proteomes" id="UP001596227"/>
    </source>
</evidence>
<dbReference type="InterPro" id="IPR000835">
    <property type="entry name" value="HTH_MarR-typ"/>
</dbReference>
<dbReference type="InterPro" id="IPR036388">
    <property type="entry name" value="WH-like_DNA-bd_sf"/>
</dbReference>
<protein>
    <submittedName>
        <fullName evidence="4">MarR family winged helix-turn-helix transcriptional regulator</fullName>
    </submittedName>
</protein>
<dbReference type="Gene3D" id="1.10.10.10">
    <property type="entry name" value="Winged helix-like DNA-binding domain superfamily/Winged helix DNA-binding domain"/>
    <property type="match status" value="1"/>
</dbReference>
<comment type="caution">
    <text evidence="4">The sequence shown here is derived from an EMBL/GenBank/DDBJ whole genome shotgun (WGS) entry which is preliminary data.</text>
</comment>
<dbReference type="PANTHER" id="PTHR33164">
    <property type="entry name" value="TRANSCRIPTIONAL REGULATOR, MARR FAMILY"/>
    <property type="match status" value="1"/>
</dbReference>
<evidence type="ECO:0000256" key="1">
    <source>
        <dbReference type="ARBA" id="ARBA00023015"/>
    </source>
</evidence>
<name>A0ABW1UHH8_9LACO</name>
<organism evidence="4 5">
    <name type="scientific">Lactiplantibacillus daoliensis</name>
    <dbReference type="NCBI Taxonomy" id="2559916"/>
    <lineage>
        <taxon>Bacteria</taxon>
        <taxon>Bacillati</taxon>
        <taxon>Bacillota</taxon>
        <taxon>Bacilli</taxon>
        <taxon>Lactobacillales</taxon>
        <taxon>Lactobacillaceae</taxon>
        <taxon>Lactiplantibacillus</taxon>
    </lineage>
</organism>
<keyword evidence="5" id="KW-1185">Reference proteome</keyword>